<feature type="compositionally biased region" description="Low complexity" evidence="1">
    <location>
        <begin position="1"/>
        <end position="13"/>
    </location>
</feature>
<protein>
    <submittedName>
        <fullName evidence="2">Uncharacterized protein</fullName>
    </submittedName>
</protein>
<evidence type="ECO:0000256" key="1">
    <source>
        <dbReference type="SAM" id="MobiDB-lite"/>
    </source>
</evidence>
<dbReference type="PANTHER" id="PTHR31949:SF2">
    <property type="entry name" value="OS05G0480600 PROTEIN"/>
    <property type="match status" value="1"/>
</dbReference>
<dbReference type="Proteomes" id="UP001372338">
    <property type="component" value="Unassembled WGS sequence"/>
</dbReference>
<feature type="region of interest" description="Disordered" evidence="1">
    <location>
        <begin position="119"/>
        <end position="465"/>
    </location>
</feature>
<feature type="compositionally biased region" description="Low complexity" evidence="1">
    <location>
        <begin position="149"/>
        <end position="167"/>
    </location>
</feature>
<sequence length="615" mass="65820">MMSNSNSSSSNNSRNGGRFGSTHQLLTHHHNHRRGHTFNGGAAGGGLNSNSDDHNHLDLFSKTRRSLSLASSDDSSDVSVKVGRVSLGPPKLSSRSSGGGIGIGIEDLLSSNEEEGGKHDYDWLLTPPGTPVFPSSESESQPASLAPPRRTMTRSSSTTKASRLSVSQSENNNHNQPRPARSSSVTRPSISTSHSQTQYNIYSSNRSSSSILNTSSASVSSYIRPSSPVSRSQSSTTRPSTPSSRTTPSRPSTPSKPRSSADKTRPSPQNSRPSTPSSRPQIPANLHSPSAPPTRSLSRPSTPTRRNSMPSSSPTTASAGRVSLNGRNSAPVSRPSSPSPRPRPLPQPVVPPDFPLDTPPNLRTTLPDRPVSAGRSRPGASSLKTNSETQPSSVNNISRRHSSPIVSRGRLTEPTAGKSRVYGNSNGHHHADVPEPRKLSHAPEVGARRSVKSSTTATDNTGFGRTISKKSLDMAIKHMDIRNGSGNLRALSNTTLFPQSIRSSTPKSQSHRVSSAPGSVNMNGSIISSNNGARLDAGNNINQNMMINGREVDERQQYSAKLSEVDIYESSRYDALLLKEDLKNTDWLHSADDKCDQDSIFGNGFEHLPEPFGLL</sequence>
<evidence type="ECO:0000313" key="2">
    <source>
        <dbReference type="EMBL" id="KAK7287066.1"/>
    </source>
</evidence>
<dbReference type="PANTHER" id="PTHR31949">
    <property type="entry name" value="GASTRIC MUCIN-LIKE PROTEIN"/>
    <property type="match status" value="1"/>
</dbReference>
<feature type="compositionally biased region" description="Basic and acidic residues" evidence="1">
    <location>
        <begin position="429"/>
        <end position="438"/>
    </location>
</feature>
<accession>A0AAN9IW66</accession>
<feature type="region of interest" description="Disordered" evidence="1">
    <location>
        <begin position="499"/>
        <end position="527"/>
    </location>
</feature>
<feature type="compositionally biased region" description="Low complexity" evidence="1">
    <location>
        <begin position="181"/>
        <end position="195"/>
    </location>
</feature>
<reference evidence="2 3" key="1">
    <citation type="submission" date="2024-01" db="EMBL/GenBank/DDBJ databases">
        <title>The genomes of 5 underutilized Papilionoideae crops provide insights into root nodulation and disease resistanc.</title>
        <authorList>
            <person name="Yuan L."/>
        </authorList>
    </citation>
    <scope>NUCLEOTIDE SEQUENCE [LARGE SCALE GENOMIC DNA]</scope>
    <source>
        <strain evidence="2">ZHUSHIDOU_FW_LH</strain>
        <tissue evidence="2">Leaf</tissue>
    </source>
</reference>
<name>A0AAN9IW66_CROPI</name>
<organism evidence="2 3">
    <name type="scientific">Crotalaria pallida</name>
    <name type="common">Smooth rattlebox</name>
    <name type="synonym">Crotalaria striata</name>
    <dbReference type="NCBI Taxonomy" id="3830"/>
    <lineage>
        <taxon>Eukaryota</taxon>
        <taxon>Viridiplantae</taxon>
        <taxon>Streptophyta</taxon>
        <taxon>Embryophyta</taxon>
        <taxon>Tracheophyta</taxon>
        <taxon>Spermatophyta</taxon>
        <taxon>Magnoliopsida</taxon>
        <taxon>eudicotyledons</taxon>
        <taxon>Gunneridae</taxon>
        <taxon>Pentapetalae</taxon>
        <taxon>rosids</taxon>
        <taxon>fabids</taxon>
        <taxon>Fabales</taxon>
        <taxon>Fabaceae</taxon>
        <taxon>Papilionoideae</taxon>
        <taxon>50 kb inversion clade</taxon>
        <taxon>genistoids sensu lato</taxon>
        <taxon>core genistoids</taxon>
        <taxon>Crotalarieae</taxon>
        <taxon>Crotalaria</taxon>
    </lineage>
</organism>
<dbReference type="AlphaFoldDB" id="A0AAN9IW66"/>
<gene>
    <name evidence="2" type="ORF">RIF29_00070</name>
</gene>
<evidence type="ECO:0000313" key="3">
    <source>
        <dbReference type="Proteomes" id="UP001372338"/>
    </source>
</evidence>
<feature type="compositionally biased region" description="Low complexity" evidence="1">
    <location>
        <begin position="203"/>
        <end position="258"/>
    </location>
</feature>
<feature type="compositionally biased region" description="Polar residues" evidence="1">
    <location>
        <begin position="133"/>
        <end position="143"/>
    </location>
</feature>
<feature type="compositionally biased region" description="Low complexity" evidence="1">
    <location>
        <begin position="69"/>
        <end position="96"/>
    </location>
</feature>
<proteinExistence type="predicted"/>
<comment type="caution">
    <text evidence="2">The sequence shown here is derived from an EMBL/GenBank/DDBJ whole genome shotgun (WGS) entry which is preliminary data.</text>
</comment>
<feature type="compositionally biased region" description="Polar residues" evidence="1">
    <location>
        <begin position="382"/>
        <end position="397"/>
    </location>
</feature>
<feature type="compositionally biased region" description="Polar residues" evidence="1">
    <location>
        <begin position="499"/>
        <end position="517"/>
    </location>
</feature>
<feature type="compositionally biased region" description="Polar residues" evidence="1">
    <location>
        <begin position="452"/>
        <end position="463"/>
    </location>
</feature>
<feature type="region of interest" description="Disordered" evidence="1">
    <location>
        <begin position="69"/>
        <end position="101"/>
    </location>
</feature>
<feature type="compositionally biased region" description="Basic residues" evidence="1">
    <location>
        <begin position="26"/>
        <end position="36"/>
    </location>
</feature>
<feature type="compositionally biased region" description="Pro residues" evidence="1">
    <location>
        <begin position="337"/>
        <end position="358"/>
    </location>
</feature>
<feature type="compositionally biased region" description="Low complexity" evidence="1">
    <location>
        <begin position="293"/>
        <end position="319"/>
    </location>
</feature>
<feature type="compositionally biased region" description="Polar residues" evidence="1">
    <location>
        <begin position="266"/>
        <end position="280"/>
    </location>
</feature>
<dbReference type="GO" id="GO:0055028">
    <property type="term" value="C:cortical microtubule"/>
    <property type="evidence" value="ECO:0007669"/>
    <property type="project" value="TreeGrafter"/>
</dbReference>
<dbReference type="GO" id="GO:0043622">
    <property type="term" value="P:cortical microtubule organization"/>
    <property type="evidence" value="ECO:0007669"/>
    <property type="project" value="TreeGrafter"/>
</dbReference>
<dbReference type="EMBL" id="JAYWIO010000001">
    <property type="protein sequence ID" value="KAK7287066.1"/>
    <property type="molecule type" value="Genomic_DNA"/>
</dbReference>
<feature type="region of interest" description="Disordered" evidence="1">
    <location>
        <begin position="1"/>
        <end position="50"/>
    </location>
</feature>
<feature type="compositionally biased region" description="Low complexity" evidence="1">
    <location>
        <begin position="518"/>
        <end position="527"/>
    </location>
</feature>
<keyword evidence="3" id="KW-1185">Reference proteome</keyword>